<organism evidence="6 7">
    <name type="scientific">Gemmiger formicilis</name>
    <dbReference type="NCBI Taxonomy" id="745368"/>
    <lineage>
        <taxon>Bacteria</taxon>
        <taxon>Bacillati</taxon>
        <taxon>Bacillota</taxon>
        <taxon>Clostridia</taxon>
        <taxon>Eubacteriales</taxon>
        <taxon>Gemmiger</taxon>
    </lineage>
</organism>
<accession>A0A1T4XWC2</accession>
<dbReference type="Pfam" id="PF13416">
    <property type="entry name" value="SBP_bac_8"/>
    <property type="match status" value="1"/>
</dbReference>
<evidence type="ECO:0000256" key="3">
    <source>
        <dbReference type="ARBA" id="ARBA00022729"/>
    </source>
</evidence>
<sequence>MNAKKTLSMTLAAAMAAGLLAGCGGSSSTAASSTSTSTESKAESTAASTEATTDAAGKVYYLNFKPEQDEAWQNLAKKYTEETGVPVTVVTAASGQYETTLMSEMAKSDAPTLFQVNGPVGLANWKDYCYDLSGTKIAGDLTSDTYALKDGDQMLGIGYVIESYGLITNKTLLEKAGYSVDDIKSFDDLKKVAEDITARKDELGFSAFTSAGMDGSSDWRYKTHLANLPIYFEYQEDGIDNTDAIKGTYLDNYKNIFDLYINNSTCDPTELAGKTGDDSRNEFLNDEAVFFQNGSWEYTNLVGDGKPFTDDDLTMLPIYIGVGDEANQGLCTGTENYWCVNKEASEDDINATLDFMYWCVSSDEGTKAMANDMGFVIPFKNAVESPNVFVKADKEMTAAGKTPVAWNFSTMPSENWKNGVGSALTAYAAGTGSWDDVVTAFVDGWASEAALNAAA</sequence>
<dbReference type="InterPro" id="IPR050490">
    <property type="entry name" value="Bact_solute-bd_prot1"/>
</dbReference>
<keyword evidence="7" id="KW-1185">Reference proteome</keyword>
<gene>
    <name evidence="6" type="ORF">SAMN02745178_02415</name>
</gene>
<comment type="similarity">
    <text evidence="1">Belongs to the bacterial solute-binding protein 1 family.</text>
</comment>
<dbReference type="Gene3D" id="3.40.190.10">
    <property type="entry name" value="Periplasmic binding protein-like II"/>
    <property type="match status" value="2"/>
</dbReference>
<feature type="chain" id="PRO_5038708946" evidence="5">
    <location>
        <begin position="22"/>
        <end position="455"/>
    </location>
</feature>
<evidence type="ECO:0000256" key="2">
    <source>
        <dbReference type="ARBA" id="ARBA00022448"/>
    </source>
</evidence>
<keyword evidence="2" id="KW-0813">Transport</keyword>
<reference evidence="6 7" key="1">
    <citation type="submission" date="2017-02" db="EMBL/GenBank/DDBJ databases">
        <authorList>
            <person name="Peterson S.W."/>
        </authorList>
    </citation>
    <scope>NUCLEOTIDE SEQUENCE [LARGE SCALE GENOMIC DNA]</scope>
    <source>
        <strain evidence="6 7">ATCC 27749</strain>
    </source>
</reference>
<evidence type="ECO:0000256" key="1">
    <source>
        <dbReference type="ARBA" id="ARBA00008520"/>
    </source>
</evidence>
<dbReference type="PROSITE" id="PS51257">
    <property type="entry name" value="PROKAR_LIPOPROTEIN"/>
    <property type="match status" value="1"/>
</dbReference>
<feature type="region of interest" description="Disordered" evidence="4">
    <location>
        <begin position="28"/>
        <end position="49"/>
    </location>
</feature>
<dbReference type="SUPFAM" id="SSF53850">
    <property type="entry name" value="Periplasmic binding protein-like II"/>
    <property type="match status" value="1"/>
</dbReference>
<dbReference type="OrthoDB" id="9763054at2"/>
<dbReference type="EMBL" id="FUYF01000019">
    <property type="protein sequence ID" value="SKA93713.1"/>
    <property type="molecule type" value="Genomic_DNA"/>
</dbReference>
<dbReference type="AlphaFoldDB" id="A0A1T4XWC2"/>
<evidence type="ECO:0000256" key="4">
    <source>
        <dbReference type="SAM" id="MobiDB-lite"/>
    </source>
</evidence>
<protein>
    <submittedName>
        <fullName evidence="6">Raffinose/stachyose/melibiose transport system substrate-binding protein</fullName>
    </submittedName>
</protein>
<dbReference type="PANTHER" id="PTHR43649:SF34">
    <property type="entry name" value="ABC TRANSPORTER PERIPLASMIC-BINDING PROTEIN YCJN-RELATED"/>
    <property type="match status" value="1"/>
</dbReference>
<dbReference type="GeneID" id="93338857"/>
<keyword evidence="3 5" id="KW-0732">Signal</keyword>
<dbReference type="Proteomes" id="UP000190286">
    <property type="component" value="Unassembled WGS sequence"/>
</dbReference>
<dbReference type="RefSeq" id="WP_078785262.1">
    <property type="nucleotide sequence ID" value="NZ_CABIYV010000011.1"/>
</dbReference>
<name>A0A1T4XWC2_9FIRM</name>
<dbReference type="InterPro" id="IPR006059">
    <property type="entry name" value="SBP"/>
</dbReference>
<proteinExistence type="inferred from homology"/>
<dbReference type="STRING" id="745368.SAMN02745178_02415"/>
<evidence type="ECO:0000313" key="7">
    <source>
        <dbReference type="Proteomes" id="UP000190286"/>
    </source>
</evidence>
<evidence type="ECO:0000313" key="6">
    <source>
        <dbReference type="EMBL" id="SKA93713.1"/>
    </source>
</evidence>
<feature type="signal peptide" evidence="5">
    <location>
        <begin position="1"/>
        <end position="21"/>
    </location>
</feature>
<evidence type="ECO:0000256" key="5">
    <source>
        <dbReference type="SAM" id="SignalP"/>
    </source>
</evidence>
<dbReference type="PANTHER" id="PTHR43649">
    <property type="entry name" value="ARABINOSE-BINDING PROTEIN-RELATED"/>
    <property type="match status" value="1"/>
</dbReference>